<feature type="transmembrane region" description="Helical" evidence="5">
    <location>
        <begin position="248"/>
        <end position="271"/>
    </location>
</feature>
<keyword evidence="5" id="KW-0813">Transport</keyword>
<feature type="domain" description="ABC transmembrane type-2" evidence="6">
    <location>
        <begin position="39"/>
        <end position="273"/>
    </location>
</feature>
<feature type="transmembrane region" description="Helical" evidence="5">
    <location>
        <begin position="191"/>
        <end position="210"/>
    </location>
</feature>
<sequence>MNAYAALDAGRPRPHATYAKAFRALFWRDLLVWRQDAIMFLIKVLSQPVLLTFTFAFVLPKVGNGVGGSSAYATTLVPGLVAVAIANQGLTSVMMPLLMELTYKDIEDRALAPIPLWSVAVQKIISAGFQGLLSGVVVFPVVMVVHAKGQAPDVHVHNWPLFLAVLILSSMLAASCGLVCGTLLEIQKASTMIVLIVLPMTMFGCVYYSWSALRSIEWLQYAVLINPVVYMSEGMRAALTPQLGHMPIWAVLGVLTLAVAAVGTFACHRFVRRIQS</sequence>
<evidence type="ECO:0000256" key="1">
    <source>
        <dbReference type="ARBA" id="ARBA00004141"/>
    </source>
</evidence>
<evidence type="ECO:0000313" key="9">
    <source>
        <dbReference type="Proteomes" id="UP000092659"/>
    </source>
</evidence>
<feature type="transmembrane region" description="Helical" evidence="5">
    <location>
        <begin position="159"/>
        <end position="184"/>
    </location>
</feature>
<comment type="similarity">
    <text evidence="5">Belongs to the ABC-2 integral membrane protein family.</text>
</comment>
<name>A0A1B1BB65_9ACTN</name>
<dbReference type="Proteomes" id="UP000092659">
    <property type="component" value="Chromosome"/>
</dbReference>
<organism evidence="7 9">
    <name type="scientific">Streptomyces griseochromogenes</name>
    <dbReference type="NCBI Taxonomy" id="68214"/>
    <lineage>
        <taxon>Bacteria</taxon>
        <taxon>Bacillati</taxon>
        <taxon>Actinomycetota</taxon>
        <taxon>Actinomycetes</taxon>
        <taxon>Kitasatosporales</taxon>
        <taxon>Streptomycetaceae</taxon>
        <taxon>Streptomyces</taxon>
    </lineage>
</organism>
<dbReference type="InterPro" id="IPR047817">
    <property type="entry name" value="ABC2_TM_bact-type"/>
</dbReference>
<evidence type="ECO:0000259" key="6">
    <source>
        <dbReference type="PROSITE" id="PS51012"/>
    </source>
</evidence>
<dbReference type="OrthoDB" id="4772026at2"/>
<dbReference type="Proteomes" id="UP001519309">
    <property type="component" value="Unassembled WGS sequence"/>
</dbReference>
<reference evidence="7 9" key="1">
    <citation type="submission" date="2016-06" db="EMBL/GenBank/DDBJ databases">
        <title>Complete genome sequence of Streptomyces griseochromogenes ATCC 14511, the Blasticidin S producer.</title>
        <authorList>
            <person name="Wu L."/>
        </authorList>
    </citation>
    <scope>NUCLEOTIDE SEQUENCE [LARGE SCALE GENOMIC DNA]</scope>
    <source>
        <strain evidence="7 9">ATCC 14511</strain>
    </source>
</reference>
<dbReference type="Pfam" id="PF01061">
    <property type="entry name" value="ABC2_membrane"/>
    <property type="match status" value="1"/>
</dbReference>
<protein>
    <recommendedName>
        <fullName evidence="5">Transport permease protein</fullName>
    </recommendedName>
</protein>
<keyword evidence="3 5" id="KW-1133">Transmembrane helix</keyword>
<dbReference type="InterPro" id="IPR051784">
    <property type="entry name" value="Nod_factor_ABC_transporter"/>
</dbReference>
<dbReference type="RefSeq" id="WP_067316353.1">
    <property type="nucleotide sequence ID" value="NZ_CP016279.1"/>
</dbReference>
<dbReference type="InterPro" id="IPR013525">
    <property type="entry name" value="ABC2_TM"/>
</dbReference>
<evidence type="ECO:0000313" key="8">
    <source>
        <dbReference type="EMBL" id="MBP2051142.1"/>
    </source>
</evidence>
<dbReference type="KEGG" id="sgs:AVL59_46100"/>
<feature type="transmembrane region" description="Helical" evidence="5">
    <location>
        <begin position="79"/>
        <end position="103"/>
    </location>
</feature>
<keyword evidence="5" id="KW-1003">Cell membrane</keyword>
<reference evidence="8 10" key="2">
    <citation type="submission" date="2021-03" db="EMBL/GenBank/DDBJ databases">
        <title>Genomic Encyclopedia of Type Strains, Phase IV (KMG-IV): sequencing the most valuable type-strain genomes for metagenomic binning, comparative biology and taxonomic classification.</title>
        <authorList>
            <person name="Goeker M."/>
        </authorList>
    </citation>
    <scope>NUCLEOTIDE SEQUENCE [LARGE SCALE GENOMIC DNA]</scope>
    <source>
        <strain evidence="8 10">DSM 40499</strain>
    </source>
</reference>
<keyword evidence="10" id="KW-1185">Reference proteome</keyword>
<dbReference type="EMBL" id="CP016279">
    <property type="protein sequence ID" value="ANP56009.1"/>
    <property type="molecule type" value="Genomic_DNA"/>
</dbReference>
<keyword evidence="2 5" id="KW-0812">Transmembrane</keyword>
<dbReference type="EMBL" id="JAGGLP010000007">
    <property type="protein sequence ID" value="MBP2051142.1"/>
    <property type="molecule type" value="Genomic_DNA"/>
</dbReference>
<dbReference type="STRING" id="68214.AVL59_46100"/>
<evidence type="ECO:0000256" key="4">
    <source>
        <dbReference type="ARBA" id="ARBA00023136"/>
    </source>
</evidence>
<evidence type="ECO:0000256" key="5">
    <source>
        <dbReference type="RuleBase" id="RU361157"/>
    </source>
</evidence>
<feature type="transmembrane region" description="Helical" evidence="5">
    <location>
        <begin position="37"/>
        <end position="59"/>
    </location>
</feature>
<evidence type="ECO:0000313" key="10">
    <source>
        <dbReference type="Proteomes" id="UP001519309"/>
    </source>
</evidence>
<comment type="subcellular location">
    <subcellularLocation>
        <location evidence="5">Cell membrane</location>
        <topology evidence="5">Multi-pass membrane protein</topology>
    </subcellularLocation>
    <subcellularLocation>
        <location evidence="1">Membrane</location>
        <topology evidence="1">Multi-pass membrane protein</topology>
    </subcellularLocation>
</comment>
<evidence type="ECO:0000256" key="2">
    <source>
        <dbReference type="ARBA" id="ARBA00022692"/>
    </source>
</evidence>
<dbReference type="AlphaFoldDB" id="A0A1B1BB65"/>
<gene>
    <name evidence="7" type="ORF">AVL59_46100</name>
    <name evidence="8" type="ORF">J2Z21_004092</name>
</gene>
<dbReference type="GO" id="GO:0140359">
    <property type="term" value="F:ABC-type transporter activity"/>
    <property type="evidence" value="ECO:0007669"/>
    <property type="project" value="InterPro"/>
</dbReference>
<keyword evidence="4 5" id="KW-0472">Membrane</keyword>
<dbReference type="PROSITE" id="PS51012">
    <property type="entry name" value="ABC_TM2"/>
    <property type="match status" value="1"/>
</dbReference>
<dbReference type="PANTHER" id="PTHR43229:SF2">
    <property type="entry name" value="NODULATION PROTEIN J"/>
    <property type="match status" value="1"/>
</dbReference>
<evidence type="ECO:0000256" key="3">
    <source>
        <dbReference type="ARBA" id="ARBA00022989"/>
    </source>
</evidence>
<proteinExistence type="inferred from homology"/>
<dbReference type="GO" id="GO:0005886">
    <property type="term" value="C:plasma membrane"/>
    <property type="evidence" value="ECO:0007669"/>
    <property type="project" value="UniProtKB-SubCell"/>
</dbReference>
<feature type="transmembrane region" description="Helical" evidence="5">
    <location>
        <begin position="124"/>
        <end position="147"/>
    </location>
</feature>
<accession>A0A1B1BB65</accession>
<dbReference type="PANTHER" id="PTHR43229">
    <property type="entry name" value="NODULATION PROTEIN J"/>
    <property type="match status" value="1"/>
</dbReference>
<evidence type="ECO:0000313" key="7">
    <source>
        <dbReference type="EMBL" id="ANP56009.1"/>
    </source>
</evidence>